<feature type="compositionally biased region" description="Polar residues" evidence="1">
    <location>
        <begin position="9"/>
        <end position="18"/>
    </location>
</feature>
<feature type="region of interest" description="Disordered" evidence="1">
    <location>
        <begin position="212"/>
        <end position="242"/>
    </location>
</feature>
<dbReference type="OrthoDB" id="4751436at2759"/>
<organism evidence="2">
    <name type="scientific">Rosellinia necatrix</name>
    <name type="common">White root-rot fungus</name>
    <dbReference type="NCBI Taxonomy" id="77044"/>
    <lineage>
        <taxon>Eukaryota</taxon>
        <taxon>Fungi</taxon>
        <taxon>Dikarya</taxon>
        <taxon>Ascomycota</taxon>
        <taxon>Pezizomycotina</taxon>
        <taxon>Sordariomycetes</taxon>
        <taxon>Xylariomycetidae</taxon>
        <taxon>Xylariales</taxon>
        <taxon>Xylariaceae</taxon>
        <taxon>Rosellinia</taxon>
    </lineage>
</organism>
<evidence type="ECO:0000313" key="3">
    <source>
        <dbReference type="Proteomes" id="UP000054516"/>
    </source>
</evidence>
<name>A0A1W2TSG8_ROSNE</name>
<feature type="region of interest" description="Disordered" evidence="1">
    <location>
        <begin position="82"/>
        <end position="122"/>
    </location>
</feature>
<feature type="region of interest" description="Disordered" evidence="1">
    <location>
        <begin position="1"/>
        <end position="30"/>
    </location>
</feature>
<dbReference type="Proteomes" id="UP000054516">
    <property type="component" value="Unassembled WGS sequence"/>
</dbReference>
<keyword evidence="3" id="KW-1185">Reference proteome</keyword>
<feature type="compositionally biased region" description="Basic and acidic residues" evidence="1">
    <location>
        <begin position="19"/>
        <end position="30"/>
    </location>
</feature>
<evidence type="ECO:0000313" key="2">
    <source>
        <dbReference type="EMBL" id="GAP91449.1"/>
    </source>
</evidence>
<feature type="compositionally biased region" description="Acidic residues" evidence="1">
    <location>
        <begin position="212"/>
        <end position="229"/>
    </location>
</feature>
<sequence length="346" mass="38650">MKARGTGNQGINNSNAEQQNHRDREESRPDGRAYELRLWPRPRLQAYCLEHFLAECEIYHNQENSRYNKLIAHSRAVFLETQNKKGSSANKLAPTRRQPSRRAKEKHSVLEKPPGPVEHSHAPFKPARLEKAFAKSPEGAMFRNLAKFRESLGLHGSWEDYRAPLESKIVEAAGRLQAAQKENGRGAHENCAFSGPLGIKCRYCGFVDTAPDDEDYDDDDDGDDDDDDGVVGPPKRRRLAEPAPMRAVELAASDASEARLVFRGTDFVVDACGEETMVVLVGFKGVLDLCAELFEEEKEGEAILYSPTSLSARLRDAESKQDDGSGLGVKRQTEELEPDGRRKKQD</sequence>
<feature type="region of interest" description="Disordered" evidence="1">
    <location>
        <begin position="314"/>
        <end position="346"/>
    </location>
</feature>
<evidence type="ECO:0000256" key="1">
    <source>
        <dbReference type="SAM" id="MobiDB-lite"/>
    </source>
</evidence>
<reference evidence="2" key="1">
    <citation type="submission" date="2016-03" db="EMBL/GenBank/DDBJ databases">
        <title>Draft genome sequence of Rosellinia necatrix.</title>
        <authorList>
            <person name="Kanematsu S."/>
        </authorList>
    </citation>
    <scope>NUCLEOTIDE SEQUENCE [LARGE SCALE GENOMIC DNA]</scope>
    <source>
        <strain evidence="2">W97</strain>
    </source>
</reference>
<feature type="compositionally biased region" description="Basic and acidic residues" evidence="1">
    <location>
        <begin position="314"/>
        <end position="323"/>
    </location>
</feature>
<accession>A0A1W2TSG8</accession>
<dbReference type="AlphaFoldDB" id="A0A1W2TSG8"/>
<feature type="compositionally biased region" description="Basic and acidic residues" evidence="1">
    <location>
        <begin position="331"/>
        <end position="346"/>
    </location>
</feature>
<gene>
    <name evidence="2" type="ORF">SAMD00023353_6200270</name>
</gene>
<proteinExistence type="predicted"/>
<protein>
    <submittedName>
        <fullName evidence="2">Uncharacterized protein</fullName>
    </submittedName>
</protein>
<dbReference type="EMBL" id="DF977507">
    <property type="protein sequence ID" value="GAP91449.1"/>
    <property type="molecule type" value="Genomic_DNA"/>
</dbReference>